<dbReference type="Proteomes" id="UP000826462">
    <property type="component" value="Chromosome 2"/>
</dbReference>
<dbReference type="EMBL" id="CP080096">
    <property type="protein sequence ID" value="QYD73495.1"/>
    <property type="molecule type" value="Genomic_DNA"/>
</dbReference>
<name>A0ABX8V346_9BURK</name>
<protein>
    <submittedName>
        <fullName evidence="1">Uncharacterized protein</fullName>
    </submittedName>
</protein>
<keyword evidence="2" id="KW-1185">Reference proteome</keyword>
<accession>A0ABX8V346</accession>
<dbReference type="RefSeq" id="WP_219803305.1">
    <property type="nucleotide sequence ID" value="NZ_CP080096.1"/>
</dbReference>
<gene>
    <name evidence="1" type="ORF">KZJ38_28135</name>
</gene>
<sequence length="69" mass="7493">MPLHKPHTRSTQSFLAIVQVANKTEAIPLTAPLHLAGRTGEDFHTEADALMGGYAAGQRLIDEILHVPH</sequence>
<evidence type="ECO:0000313" key="1">
    <source>
        <dbReference type="EMBL" id="QYD73495.1"/>
    </source>
</evidence>
<reference evidence="1 2" key="1">
    <citation type="submission" date="2021-07" db="EMBL/GenBank/DDBJ databases">
        <title>Paraburkholderia edwinii protects Aspergillus sp. from phenazines by acting as a toxin sponge.</title>
        <authorList>
            <person name="Dahlstrom K.M."/>
            <person name="Newman D.K."/>
        </authorList>
    </citation>
    <scope>NUCLEOTIDE SEQUENCE [LARGE SCALE GENOMIC DNA]</scope>
    <source>
        <strain evidence="1 2">Pe01</strain>
    </source>
</reference>
<proteinExistence type="predicted"/>
<organism evidence="1 2">
    <name type="scientific">Paraburkholderia edwinii</name>
    <dbReference type="NCBI Taxonomy" id="2861782"/>
    <lineage>
        <taxon>Bacteria</taxon>
        <taxon>Pseudomonadati</taxon>
        <taxon>Pseudomonadota</taxon>
        <taxon>Betaproteobacteria</taxon>
        <taxon>Burkholderiales</taxon>
        <taxon>Burkholderiaceae</taxon>
        <taxon>Paraburkholderia</taxon>
    </lineage>
</organism>
<evidence type="ECO:0000313" key="2">
    <source>
        <dbReference type="Proteomes" id="UP000826462"/>
    </source>
</evidence>